<name>A0ACB8VG25_9TELE</name>
<organism evidence="1 2">
    <name type="scientific">Scortum barcoo</name>
    <name type="common">barcoo grunter</name>
    <dbReference type="NCBI Taxonomy" id="214431"/>
    <lineage>
        <taxon>Eukaryota</taxon>
        <taxon>Metazoa</taxon>
        <taxon>Chordata</taxon>
        <taxon>Craniata</taxon>
        <taxon>Vertebrata</taxon>
        <taxon>Euteleostomi</taxon>
        <taxon>Actinopterygii</taxon>
        <taxon>Neopterygii</taxon>
        <taxon>Teleostei</taxon>
        <taxon>Neoteleostei</taxon>
        <taxon>Acanthomorphata</taxon>
        <taxon>Eupercaria</taxon>
        <taxon>Centrarchiformes</taxon>
        <taxon>Terapontoidei</taxon>
        <taxon>Terapontidae</taxon>
        <taxon>Scortum</taxon>
    </lineage>
</organism>
<reference evidence="1" key="1">
    <citation type="submission" date="2022-04" db="EMBL/GenBank/DDBJ databases">
        <title>Jade perch genome.</title>
        <authorList>
            <person name="Chao B."/>
        </authorList>
    </citation>
    <scope>NUCLEOTIDE SEQUENCE</scope>
    <source>
        <strain evidence="1">CB-2022</strain>
    </source>
</reference>
<dbReference type="EMBL" id="CM041552">
    <property type="protein sequence ID" value="KAI3354466.1"/>
    <property type="molecule type" value="Genomic_DNA"/>
</dbReference>
<proteinExistence type="predicted"/>
<dbReference type="Proteomes" id="UP000831701">
    <property type="component" value="Chromosome 22"/>
</dbReference>
<keyword evidence="2" id="KW-1185">Reference proteome</keyword>
<accession>A0ACB8VG25</accession>
<protein>
    <submittedName>
        <fullName evidence="1">Uncharacterized protein</fullName>
    </submittedName>
</protein>
<evidence type="ECO:0000313" key="1">
    <source>
        <dbReference type="EMBL" id="KAI3354466.1"/>
    </source>
</evidence>
<feature type="non-terminal residue" evidence="1">
    <location>
        <position position="1"/>
    </location>
</feature>
<comment type="caution">
    <text evidence="1">The sequence shown here is derived from an EMBL/GenBank/DDBJ whole genome shotgun (WGS) entry which is preliminary data.</text>
</comment>
<sequence>LFVFTDGEVGNTKEVIDLVKKNSGSHRCFSFGIGEGASSALINGLAKEGGGHAQFITGTDRMQPKVMQSLRFALQPAVEDVSVTWDVPKGVSVTVLSPPITALFQGQRSLVYAQLTGPSSEAAEGCVTVKYSLAGHPSQNQLHFSLRPAEDTGLTVHRLAARTLIRSLEMEERADRGKQDGGVKKRVVELSVQSGVSSAFTAFVAVNKGDGEAIQGPLVRRNVPTPSDDMDMIEECCLSSQPPRDPLLQLVSLQKASGCWVLDPDLAAALGKTSEEMENTKPSAVSRDVWATALALIWLHGFKMDAQEEWELLAMKAVKWLSAQKVSFAFPAASVTECVEAGNALLGCSVQKDALGL</sequence>
<gene>
    <name evidence="1" type="ORF">L3Q82_018987</name>
</gene>
<evidence type="ECO:0000313" key="2">
    <source>
        <dbReference type="Proteomes" id="UP000831701"/>
    </source>
</evidence>